<sequence>MAEHNLVNNNTKDVNCNTPIGNSIESARRVLYDNTQYNVPYNTPAVNQIPISQRLIFSDQPSPQNVNTNSLPLEAVLCDIYTKLNKIDSIPAVLGNLEALPSIDRRLGAIENRFSNIETEILQVKHDIKQLENRVSGSEINTTNITQRLNMVERERDQMKFENDELRERLVDVQSRSMRENLLFGGVEEHESERNDPDNINTEIVLKTFIREKLGIEDEIRFHVVHRLRPRRDRKPRTIVAKFERRKDRDQVLKAAPGKLKDSPYNVYEQFPNEFMERRNILWPVFKREQRMGKNVKFKEDKLYVNGQRIYPEDVQQMRTQGHQYNRGTYNGRRVNNQNMEVPMDHFPTHPQDRDAQNGCIYIPPENSKYSSQKSFDQIEGELLSFKTESTVTALIGDFNARSSTLTDYVVPDDKLMSFLNIDEINDVHNYLYEFQKLQEKNIPVERNSEDRGRCNNYELFPFITEFQVVDFDPLISDVHCRLHVKFSTLATNDLHNNNPVEGANKLVGWISDKKNQFVDKVENSLLLDVDELTNRIDEFDVNSISFQTDLDTFIEALNKLYLDSAIDTFGTRTVYSNTQRKADQPWFDDQCHEKRYAFHKAKKKYNRLKNDDNRRKLQSAAKSYKFQMNKCYQEYQFKLENDLRATSESEPRELWKILNKLNRSADRQSKIFIDELYDYF</sequence>
<evidence type="ECO:0000313" key="3">
    <source>
        <dbReference type="Proteomes" id="UP000507470"/>
    </source>
</evidence>
<dbReference type="PANTHER" id="PTHR11505">
    <property type="entry name" value="L1 TRANSPOSABLE ELEMENT-RELATED"/>
    <property type="match status" value="1"/>
</dbReference>
<dbReference type="OrthoDB" id="6079384at2759"/>
<gene>
    <name evidence="2" type="ORF">MCOR_26800</name>
</gene>
<evidence type="ECO:0008006" key="4">
    <source>
        <dbReference type="Google" id="ProtNLM"/>
    </source>
</evidence>
<organism evidence="2 3">
    <name type="scientific">Mytilus coruscus</name>
    <name type="common">Sea mussel</name>
    <dbReference type="NCBI Taxonomy" id="42192"/>
    <lineage>
        <taxon>Eukaryota</taxon>
        <taxon>Metazoa</taxon>
        <taxon>Spiralia</taxon>
        <taxon>Lophotrochozoa</taxon>
        <taxon>Mollusca</taxon>
        <taxon>Bivalvia</taxon>
        <taxon>Autobranchia</taxon>
        <taxon>Pteriomorphia</taxon>
        <taxon>Mytilida</taxon>
        <taxon>Mytiloidea</taxon>
        <taxon>Mytilidae</taxon>
        <taxon>Mytilinae</taxon>
        <taxon>Mytilus</taxon>
    </lineage>
</organism>
<feature type="coiled-coil region" evidence="1">
    <location>
        <begin position="114"/>
        <end position="176"/>
    </location>
</feature>
<keyword evidence="3" id="KW-1185">Reference proteome</keyword>
<keyword evidence="1" id="KW-0175">Coiled coil</keyword>
<protein>
    <recommendedName>
        <fullName evidence="4">Endonuclease/exonuclease/phosphatase domain-containing protein</fullName>
    </recommendedName>
</protein>
<dbReference type="AlphaFoldDB" id="A0A6J8C9T6"/>
<dbReference type="SUPFAM" id="SSF57997">
    <property type="entry name" value="Tropomyosin"/>
    <property type="match status" value="1"/>
</dbReference>
<name>A0A6J8C9T6_MYTCO</name>
<evidence type="ECO:0000256" key="1">
    <source>
        <dbReference type="SAM" id="Coils"/>
    </source>
</evidence>
<accession>A0A6J8C9T6</accession>
<dbReference type="Proteomes" id="UP000507470">
    <property type="component" value="Unassembled WGS sequence"/>
</dbReference>
<proteinExistence type="predicted"/>
<dbReference type="EMBL" id="CACVKT020004831">
    <property type="protein sequence ID" value="CAC5391819.1"/>
    <property type="molecule type" value="Genomic_DNA"/>
</dbReference>
<dbReference type="Gene3D" id="3.30.70.1820">
    <property type="entry name" value="L1 transposable element, RRM domain"/>
    <property type="match status" value="1"/>
</dbReference>
<reference evidence="2 3" key="1">
    <citation type="submission" date="2020-06" db="EMBL/GenBank/DDBJ databases">
        <authorList>
            <person name="Li R."/>
            <person name="Bekaert M."/>
        </authorList>
    </citation>
    <scope>NUCLEOTIDE SEQUENCE [LARGE SCALE GENOMIC DNA]</scope>
    <source>
        <strain evidence="3">wild</strain>
    </source>
</reference>
<evidence type="ECO:0000313" key="2">
    <source>
        <dbReference type="EMBL" id="CAC5391819.1"/>
    </source>
</evidence>
<dbReference type="InterPro" id="IPR004244">
    <property type="entry name" value="Transposase_22"/>
</dbReference>